<feature type="transmembrane region" description="Helical" evidence="1">
    <location>
        <begin position="12"/>
        <end position="38"/>
    </location>
</feature>
<proteinExistence type="predicted"/>
<dbReference type="Proteomes" id="UP000700596">
    <property type="component" value="Unassembled WGS sequence"/>
</dbReference>
<accession>A0A9P9DYV9</accession>
<keyword evidence="3" id="KW-1185">Reference proteome</keyword>
<dbReference type="OrthoDB" id="3890746at2759"/>
<reference evidence="2" key="1">
    <citation type="journal article" date="2021" name="Nat. Commun.">
        <title>Genetic determinants of endophytism in the Arabidopsis root mycobiome.</title>
        <authorList>
            <person name="Mesny F."/>
            <person name="Miyauchi S."/>
            <person name="Thiergart T."/>
            <person name="Pickel B."/>
            <person name="Atanasova L."/>
            <person name="Karlsson M."/>
            <person name="Huettel B."/>
            <person name="Barry K.W."/>
            <person name="Haridas S."/>
            <person name="Chen C."/>
            <person name="Bauer D."/>
            <person name="Andreopoulos W."/>
            <person name="Pangilinan J."/>
            <person name="LaButti K."/>
            <person name="Riley R."/>
            <person name="Lipzen A."/>
            <person name="Clum A."/>
            <person name="Drula E."/>
            <person name="Henrissat B."/>
            <person name="Kohler A."/>
            <person name="Grigoriev I.V."/>
            <person name="Martin F.M."/>
            <person name="Hacquard S."/>
        </authorList>
    </citation>
    <scope>NUCLEOTIDE SEQUENCE</scope>
    <source>
        <strain evidence="2">MPI-CAGE-CH-0243</strain>
    </source>
</reference>
<sequence length="211" mass="22970">MVNINPAPLHIAQAVIAGLSAAMSVAILGTSAHTLHIYNTQQSTNPWWLYLWPQHFDVSGTKALVASATTTIVLSLVFLVFGLVPKFSLSNKHTLRALISLGTTIPSALLALVTVIYAHIINHNAPELDTIQTWTCRYRNSQPVVKQSADLASSMANSNFDSLCMESKFALYGTLTVFLLLSANMGLAVVTWLADKWAARKTRKEMEAGQS</sequence>
<keyword evidence="1" id="KW-0812">Transmembrane</keyword>
<keyword evidence="1" id="KW-1133">Transmembrane helix</keyword>
<feature type="transmembrane region" description="Helical" evidence="1">
    <location>
        <begin position="97"/>
        <end position="120"/>
    </location>
</feature>
<protein>
    <submittedName>
        <fullName evidence="2">Uncharacterized protein</fullName>
    </submittedName>
</protein>
<comment type="caution">
    <text evidence="2">The sequence shown here is derived from an EMBL/GenBank/DDBJ whole genome shotgun (WGS) entry which is preliminary data.</text>
</comment>
<dbReference type="AlphaFoldDB" id="A0A9P9DYV9"/>
<evidence type="ECO:0000256" key="1">
    <source>
        <dbReference type="SAM" id="Phobius"/>
    </source>
</evidence>
<feature type="transmembrane region" description="Helical" evidence="1">
    <location>
        <begin position="63"/>
        <end position="85"/>
    </location>
</feature>
<dbReference type="EMBL" id="JAGMWT010000005">
    <property type="protein sequence ID" value="KAH7128305.1"/>
    <property type="molecule type" value="Genomic_DNA"/>
</dbReference>
<organism evidence="2 3">
    <name type="scientific">Dendryphion nanum</name>
    <dbReference type="NCBI Taxonomy" id="256645"/>
    <lineage>
        <taxon>Eukaryota</taxon>
        <taxon>Fungi</taxon>
        <taxon>Dikarya</taxon>
        <taxon>Ascomycota</taxon>
        <taxon>Pezizomycotina</taxon>
        <taxon>Dothideomycetes</taxon>
        <taxon>Pleosporomycetidae</taxon>
        <taxon>Pleosporales</taxon>
        <taxon>Torulaceae</taxon>
        <taxon>Dendryphion</taxon>
    </lineage>
</organism>
<feature type="transmembrane region" description="Helical" evidence="1">
    <location>
        <begin position="169"/>
        <end position="194"/>
    </location>
</feature>
<name>A0A9P9DYV9_9PLEO</name>
<gene>
    <name evidence="2" type="ORF">B0J11DRAFT_267626</name>
</gene>
<evidence type="ECO:0000313" key="3">
    <source>
        <dbReference type="Proteomes" id="UP000700596"/>
    </source>
</evidence>
<keyword evidence="1" id="KW-0472">Membrane</keyword>
<evidence type="ECO:0000313" key="2">
    <source>
        <dbReference type="EMBL" id="KAH7128305.1"/>
    </source>
</evidence>